<dbReference type="Pfam" id="PF01652">
    <property type="entry name" value="IF4E"/>
    <property type="match status" value="1"/>
</dbReference>
<dbReference type="OrthoDB" id="17977at2759"/>
<dbReference type="GO" id="GO:0016281">
    <property type="term" value="C:eukaryotic translation initiation factor 4F complex"/>
    <property type="evidence" value="ECO:0007669"/>
    <property type="project" value="TreeGrafter"/>
</dbReference>
<evidence type="ECO:0000256" key="2">
    <source>
        <dbReference type="ARBA" id="ARBA00022845"/>
    </source>
</evidence>
<keyword evidence="1 5" id="KW-0396">Initiation factor</keyword>
<evidence type="ECO:0000256" key="1">
    <source>
        <dbReference type="ARBA" id="ARBA00022540"/>
    </source>
</evidence>
<reference evidence="7" key="1">
    <citation type="submission" date="2021-07" db="EMBL/GenBank/DDBJ databases">
        <authorList>
            <person name="Durling M."/>
        </authorList>
    </citation>
    <scope>NUCLEOTIDE SEQUENCE</scope>
</reference>
<dbReference type="PANTHER" id="PTHR11960">
    <property type="entry name" value="EUKARYOTIC TRANSLATION INITIATION FACTOR 4E RELATED"/>
    <property type="match status" value="1"/>
</dbReference>
<keyword evidence="4 5" id="KW-0648">Protein biosynthesis</keyword>
<evidence type="ECO:0000256" key="6">
    <source>
        <dbReference type="SAM" id="MobiDB-lite"/>
    </source>
</evidence>
<name>A0A9N9L1T5_9HELO</name>
<dbReference type="InterPro" id="IPR023398">
    <property type="entry name" value="TIF_eIF4e-like"/>
</dbReference>
<organism evidence="7 8">
    <name type="scientific">Hymenoscyphus fraxineus</name>
    <dbReference type="NCBI Taxonomy" id="746836"/>
    <lineage>
        <taxon>Eukaryota</taxon>
        <taxon>Fungi</taxon>
        <taxon>Dikarya</taxon>
        <taxon>Ascomycota</taxon>
        <taxon>Pezizomycotina</taxon>
        <taxon>Leotiomycetes</taxon>
        <taxon>Helotiales</taxon>
        <taxon>Helotiaceae</taxon>
        <taxon>Hymenoscyphus</taxon>
    </lineage>
</organism>
<dbReference type="Proteomes" id="UP000696280">
    <property type="component" value="Unassembled WGS sequence"/>
</dbReference>
<evidence type="ECO:0000256" key="3">
    <source>
        <dbReference type="ARBA" id="ARBA00022884"/>
    </source>
</evidence>
<dbReference type="InterPro" id="IPR001040">
    <property type="entry name" value="TIF_eIF_4E"/>
</dbReference>
<dbReference type="GO" id="GO:0003743">
    <property type="term" value="F:translation initiation factor activity"/>
    <property type="evidence" value="ECO:0007669"/>
    <property type="project" value="UniProtKB-KW"/>
</dbReference>
<dbReference type="Gene3D" id="3.30.760.10">
    <property type="entry name" value="RNA Cap, Translation Initiation Factor Eif4e"/>
    <property type="match status" value="1"/>
</dbReference>
<dbReference type="EMBL" id="CAJVRL010000077">
    <property type="protein sequence ID" value="CAG8957061.1"/>
    <property type="molecule type" value="Genomic_DNA"/>
</dbReference>
<comment type="caution">
    <text evidence="7">The sequence shown here is derived from an EMBL/GenBank/DDBJ whole genome shotgun (WGS) entry which is preliminary data.</text>
</comment>
<proteinExistence type="inferred from homology"/>
<evidence type="ECO:0000256" key="5">
    <source>
        <dbReference type="RuleBase" id="RU004374"/>
    </source>
</evidence>
<dbReference type="PANTHER" id="PTHR11960:SF66">
    <property type="entry name" value="EUKARYOTIC TRANSLATION INITIATION FACTOR 4E TYPE 3"/>
    <property type="match status" value="1"/>
</dbReference>
<dbReference type="AlphaFoldDB" id="A0A9N9L1T5"/>
<feature type="region of interest" description="Disordered" evidence="6">
    <location>
        <begin position="214"/>
        <end position="240"/>
    </location>
</feature>
<keyword evidence="8" id="KW-1185">Reference proteome</keyword>
<keyword evidence="3 5" id="KW-0694">RNA-binding</keyword>
<protein>
    <submittedName>
        <fullName evidence="7">Uncharacterized protein</fullName>
    </submittedName>
</protein>
<dbReference type="SUPFAM" id="SSF55418">
    <property type="entry name" value="eIF4e-like"/>
    <property type="match status" value="1"/>
</dbReference>
<evidence type="ECO:0000313" key="8">
    <source>
        <dbReference type="Proteomes" id="UP000696280"/>
    </source>
</evidence>
<sequence>MALRPALITRGLSAASGPSDTGSPAEQRDDAKMNMLRAMRLPFTHVWNIYVDRPQKEQQKAADGTYQATLETLIQISSVQAFWQYNNNFPIENLKMRESVYLFKQGFVPVWEDRRNINGGSYTFRVPKENGPDFWTRVQLMAIGEKLQDALDSTKTGDQICGVGLSVRFNAHLISIWHRDASDTKAEEALLKVVLDELPAELRPKDSNYFHKKHSDHAGFKGPATETKSIPVPTINAPTP</sequence>
<evidence type="ECO:0000256" key="4">
    <source>
        <dbReference type="ARBA" id="ARBA00022917"/>
    </source>
</evidence>
<gene>
    <name evidence="7" type="ORF">HYFRA_00009262</name>
</gene>
<comment type="similarity">
    <text evidence="5">Belongs to the eukaryotic initiation factor 4E family.</text>
</comment>
<dbReference type="GO" id="GO:0000340">
    <property type="term" value="F:RNA 7-methylguanosine cap binding"/>
    <property type="evidence" value="ECO:0007669"/>
    <property type="project" value="TreeGrafter"/>
</dbReference>
<keyword evidence="2" id="KW-0810">Translation regulation</keyword>
<evidence type="ECO:0000313" key="7">
    <source>
        <dbReference type="EMBL" id="CAG8957061.1"/>
    </source>
</evidence>
<accession>A0A9N9L1T5</accession>
<dbReference type="GO" id="GO:0006417">
    <property type="term" value="P:regulation of translation"/>
    <property type="evidence" value="ECO:0007669"/>
    <property type="project" value="UniProtKB-KW"/>
</dbReference>